<gene>
    <name evidence="2" type="ORF">CWS72_15525</name>
</gene>
<dbReference type="Gene3D" id="6.10.250.2410">
    <property type="match status" value="1"/>
</dbReference>
<sequence length="271" mass="30012">MADEEVFDVFDEAARMPPGEALVVDLDGYEGPLDVLLGLARDQKVDLARISILQLADQYLEFVAAHLRDHLELAADYLVMAAWLAYLKSRLLLPVPPAPDEPSGEELAAALAFQLLRLEAMRKAGKALTDRPHLGRDLFGRGAPEGIARVARPVWDVGIYDLLKAYADIKKRGVVTRLQIEAPDLYSVDDAIQRLQTMLGRMPRWATLMSFLPPGLRGLLGRSALSAHFVATLELCRQGKVEVRQDEGVFGPIWVRTRRTPRDDGEEGAHG</sequence>
<dbReference type="PANTHER" id="PTHR33969">
    <property type="entry name" value="SEGREGATION AND CONDENSATION PROTEIN A"/>
    <property type="match status" value="1"/>
</dbReference>
<dbReference type="RefSeq" id="WP_101251530.1">
    <property type="nucleotide sequence ID" value="NZ_PIUM01000018.1"/>
</dbReference>
<name>A0A2N3PTF5_9PROT</name>
<dbReference type="Pfam" id="PF02616">
    <property type="entry name" value="SMC_ScpA"/>
    <property type="match status" value="1"/>
</dbReference>
<protein>
    <recommendedName>
        <fullName evidence="1">Segregation and condensation protein A</fullName>
    </recommendedName>
</protein>
<organism evidence="2 3">
    <name type="scientific">Telmatospirillum siberiense</name>
    <dbReference type="NCBI Taxonomy" id="382514"/>
    <lineage>
        <taxon>Bacteria</taxon>
        <taxon>Pseudomonadati</taxon>
        <taxon>Pseudomonadota</taxon>
        <taxon>Alphaproteobacteria</taxon>
        <taxon>Rhodospirillales</taxon>
        <taxon>Rhodospirillaceae</taxon>
        <taxon>Telmatospirillum</taxon>
    </lineage>
</organism>
<accession>A0A2N3PTF5</accession>
<evidence type="ECO:0000256" key="1">
    <source>
        <dbReference type="ARBA" id="ARBA00044777"/>
    </source>
</evidence>
<dbReference type="Proteomes" id="UP000233293">
    <property type="component" value="Unassembled WGS sequence"/>
</dbReference>
<evidence type="ECO:0000313" key="2">
    <source>
        <dbReference type="EMBL" id="PKU23677.1"/>
    </source>
</evidence>
<comment type="caution">
    <text evidence="2">The sequence shown here is derived from an EMBL/GenBank/DDBJ whole genome shotgun (WGS) entry which is preliminary data.</text>
</comment>
<dbReference type="AlphaFoldDB" id="A0A2N3PTF5"/>
<dbReference type="PANTHER" id="PTHR33969:SF2">
    <property type="entry name" value="SEGREGATION AND CONDENSATION PROTEIN A"/>
    <property type="match status" value="1"/>
</dbReference>
<dbReference type="InterPro" id="IPR003768">
    <property type="entry name" value="ScpA"/>
</dbReference>
<reference evidence="3" key="1">
    <citation type="submission" date="2017-12" db="EMBL/GenBank/DDBJ databases">
        <title>Draft genome sequence of Telmatospirillum siberiense 26-4b1T, an acidotolerant peatland alphaproteobacterium potentially involved in sulfur cycling.</title>
        <authorList>
            <person name="Hausmann B."/>
            <person name="Pjevac P."/>
            <person name="Schreck K."/>
            <person name="Herbold C.W."/>
            <person name="Daims H."/>
            <person name="Wagner M."/>
            <person name="Pester M."/>
            <person name="Loy A."/>
        </authorList>
    </citation>
    <scope>NUCLEOTIDE SEQUENCE [LARGE SCALE GENOMIC DNA]</scope>
    <source>
        <strain evidence="3">26-4b1</strain>
    </source>
</reference>
<dbReference type="OrthoDB" id="9793741at2"/>
<keyword evidence="3" id="KW-1185">Reference proteome</keyword>
<evidence type="ECO:0000313" key="3">
    <source>
        <dbReference type="Proteomes" id="UP000233293"/>
    </source>
</evidence>
<dbReference type="EMBL" id="PIUM01000018">
    <property type="protein sequence ID" value="PKU23677.1"/>
    <property type="molecule type" value="Genomic_DNA"/>
</dbReference>
<proteinExistence type="predicted"/>